<evidence type="ECO:0000256" key="1">
    <source>
        <dbReference type="ARBA" id="ARBA00022679"/>
    </source>
</evidence>
<dbReference type="GO" id="GO:0016301">
    <property type="term" value="F:kinase activity"/>
    <property type="evidence" value="ECO:0007669"/>
    <property type="project" value="UniProtKB-KW"/>
</dbReference>
<reference evidence="4" key="1">
    <citation type="journal article" date="2014" name="Front. Microbiol.">
        <title>High frequency of phylogenetically diverse reductive dehalogenase-homologous genes in deep subseafloor sedimentary metagenomes.</title>
        <authorList>
            <person name="Kawai M."/>
            <person name="Futagami T."/>
            <person name="Toyoda A."/>
            <person name="Takaki Y."/>
            <person name="Nishi S."/>
            <person name="Hori S."/>
            <person name="Arai W."/>
            <person name="Tsubouchi T."/>
            <person name="Morono Y."/>
            <person name="Uchiyama I."/>
            <person name="Ito T."/>
            <person name="Fujiyama A."/>
            <person name="Inagaki F."/>
            <person name="Takami H."/>
        </authorList>
    </citation>
    <scope>NUCLEOTIDE SEQUENCE</scope>
    <source>
        <strain evidence="4">Expedition CK06-06</strain>
    </source>
</reference>
<feature type="non-terminal residue" evidence="4">
    <location>
        <position position="1"/>
    </location>
</feature>
<dbReference type="Pfam" id="PF02782">
    <property type="entry name" value="FGGY_C"/>
    <property type="match status" value="1"/>
</dbReference>
<gene>
    <name evidence="4" type="ORF">S03H2_44712</name>
</gene>
<keyword evidence="1" id="KW-0808">Transferase</keyword>
<evidence type="ECO:0000256" key="2">
    <source>
        <dbReference type="ARBA" id="ARBA00022777"/>
    </source>
</evidence>
<dbReference type="Gene3D" id="3.30.420.40">
    <property type="match status" value="1"/>
</dbReference>
<accession>X1H792</accession>
<dbReference type="AlphaFoldDB" id="X1H792"/>
<dbReference type="InterPro" id="IPR043129">
    <property type="entry name" value="ATPase_NBD"/>
</dbReference>
<dbReference type="GO" id="GO:0005975">
    <property type="term" value="P:carbohydrate metabolic process"/>
    <property type="evidence" value="ECO:0007669"/>
    <property type="project" value="InterPro"/>
</dbReference>
<feature type="domain" description="Carbohydrate kinase FGGY C-terminal" evidence="3">
    <location>
        <begin position="47"/>
        <end position="242"/>
    </location>
</feature>
<dbReference type="SUPFAM" id="SSF53067">
    <property type="entry name" value="Actin-like ATPase domain"/>
    <property type="match status" value="1"/>
</dbReference>
<evidence type="ECO:0000259" key="3">
    <source>
        <dbReference type="Pfam" id="PF02782"/>
    </source>
</evidence>
<evidence type="ECO:0000313" key="4">
    <source>
        <dbReference type="EMBL" id="GAH65267.1"/>
    </source>
</evidence>
<proteinExistence type="predicted"/>
<protein>
    <recommendedName>
        <fullName evidence="3">Carbohydrate kinase FGGY C-terminal domain-containing protein</fullName>
    </recommendedName>
</protein>
<dbReference type="PANTHER" id="PTHR43095">
    <property type="entry name" value="SUGAR KINASE"/>
    <property type="match status" value="1"/>
</dbReference>
<keyword evidence="2" id="KW-0418">Kinase</keyword>
<name>X1H792_9ZZZZ</name>
<comment type="caution">
    <text evidence="4">The sequence shown here is derived from an EMBL/GenBank/DDBJ whole genome shotgun (WGS) entry which is preliminary data.</text>
</comment>
<dbReference type="EMBL" id="BARU01027974">
    <property type="protein sequence ID" value="GAH65267.1"/>
    <property type="molecule type" value="Genomic_DNA"/>
</dbReference>
<organism evidence="4">
    <name type="scientific">marine sediment metagenome</name>
    <dbReference type="NCBI Taxonomy" id="412755"/>
    <lineage>
        <taxon>unclassified sequences</taxon>
        <taxon>metagenomes</taxon>
        <taxon>ecological metagenomes</taxon>
    </lineage>
</organism>
<feature type="non-terminal residue" evidence="4">
    <location>
        <position position="268"/>
    </location>
</feature>
<dbReference type="InterPro" id="IPR018485">
    <property type="entry name" value="FGGY_C"/>
</dbReference>
<dbReference type="InterPro" id="IPR050406">
    <property type="entry name" value="FGGY_Carb_Kinase"/>
</dbReference>
<sequence length="268" mass="28575">SGTYIGKISKKVASLSGFLAGTLICVGAGDQNSAVIGAGVINDGDISVSIGTGGIAIACLDKPFRDPDGMNMVTNHAISGKWQMEGLQNGAAGVFRWFRDEIATYEKMEAEKNNEDVYKILDKMIKQIPAGSKGLVMLPYLAGSATPYWNTNARGTIIGLTFAHNKACLARCFIEGITLEMKDIINSFNRSGIKVDNIKMIGGASKSDIWNQIQSDMYKTKSSILKHSDAAIIGAAIFAGVGCKAFESIEKGVEKMVAVDKTYNPGSD</sequence>